<accession>A0ABV8QW81</accession>
<dbReference type="RefSeq" id="WP_230067633.1">
    <property type="nucleotide sequence ID" value="NZ_BAABLL010000001.1"/>
</dbReference>
<protein>
    <recommendedName>
        <fullName evidence="3">AraC family transcriptional regulator</fullName>
    </recommendedName>
</protein>
<dbReference type="Proteomes" id="UP001595773">
    <property type="component" value="Unassembled WGS sequence"/>
</dbReference>
<evidence type="ECO:0008006" key="3">
    <source>
        <dbReference type="Google" id="ProtNLM"/>
    </source>
</evidence>
<evidence type="ECO:0000313" key="2">
    <source>
        <dbReference type="Proteomes" id="UP001595773"/>
    </source>
</evidence>
<keyword evidence="2" id="KW-1185">Reference proteome</keyword>
<proteinExistence type="predicted"/>
<organism evidence="1 2">
    <name type="scientific">Arthrobacter cryoconiti</name>
    <dbReference type="NCBI Taxonomy" id="748907"/>
    <lineage>
        <taxon>Bacteria</taxon>
        <taxon>Bacillati</taxon>
        <taxon>Actinomycetota</taxon>
        <taxon>Actinomycetes</taxon>
        <taxon>Micrococcales</taxon>
        <taxon>Micrococcaceae</taxon>
        <taxon>Arthrobacter</taxon>
    </lineage>
</organism>
<sequence length="63" mass="6731">MAAQSLQDQVDLARNAGADSCHVVMSPGWSILVQDRAPFTVMAMMSGTAFLEADSGRFVLEKA</sequence>
<reference evidence="2" key="1">
    <citation type="journal article" date="2019" name="Int. J. Syst. Evol. Microbiol.">
        <title>The Global Catalogue of Microorganisms (GCM) 10K type strain sequencing project: providing services to taxonomists for standard genome sequencing and annotation.</title>
        <authorList>
            <consortium name="The Broad Institute Genomics Platform"/>
            <consortium name="The Broad Institute Genome Sequencing Center for Infectious Disease"/>
            <person name="Wu L."/>
            <person name="Ma J."/>
        </authorList>
    </citation>
    <scope>NUCLEOTIDE SEQUENCE [LARGE SCALE GENOMIC DNA]</scope>
    <source>
        <strain evidence="2">CGMCC 1.10698</strain>
    </source>
</reference>
<dbReference type="EMBL" id="JBHSCQ010000004">
    <property type="protein sequence ID" value="MFC4264451.1"/>
    <property type="molecule type" value="Genomic_DNA"/>
</dbReference>
<gene>
    <name evidence="1" type="ORF">ACFOW9_02415</name>
</gene>
<comment type="caution">
    <text evidence="1">The sequence shown here is derived from an EMBL/GenBank/DDBJ whole genome shotgun (WGS) entry which is preliminary data.</text>
</comment>
<name>A0ABV8QW81_9MICC</name>
<evidence type="ECO:0000313" key="1">
    <source>
        <dbReference type="EMBL" id="MFC4264451.1"/>
    </source>
</evidence>